<dbReference type="InterPro" id="IPR007349">
    <property type="entry name" value="DUF418"/>
</dbReference>
<feature type="transmembrane region" description="Helical" evidence="1">
    <location>
        <begin position="314"/>
        <end position="335"/>
    </location>
</feature>
<dbReference type="PANTHER" id="PTHR30590">
    <property type="entry name" value="INNER MEMBRANE PROTEIN"/>
    <property type="match status" value="1"/>
</dbReference>
<keyword evidence="1" id="KW-0812">Transmembrane</keyword>
<sequence>MKRIRLLDVLRGLAIIGTLGINIWIFSLMDGLGGFSENGGLVYLESMDTFIYTFFIFLFNGKFLGLLTILFGAGLELKRQKNLEVDRKWLGVYVWSCVLLFIDGLLHFLFVFEADILMSYALTAIVVAVILEKGSNIVKWIGWILGILHGLVILVISLGFGLLLRFEEAQEMMTRVVQRMSNETTDIFLYGGYWDQVAYRISHFFELRMEAITIIPFNICLFLIGVWLVRSGYFAQTDHGRKKRMKLLKWGMGIGIPLNGIIFTPLAEFNVVADRYLFAPIMSLGYIGLVSYLFDKYSTSLMIHALEKVGRVALSCYILQNVLASVIFYGWGFGLGAYNNVWIVIAAWLFISVLLILFSFIWLRFYRQGPFEYIWRSTANFKFKKS</sequence>
<name>A0ABY5JW35_9BACI</name>
<feature type="transmembrane region" description="Helical" evidence="1">
    <location>
        <begin position="341"/>
        <end position="363"/>
    </location>
</feature>
<feature type="transmembrane region" description="Helical" evidence="1">
    <location>
        <begin position="89"/>
        <end position="110"/>
    </location>
</feature>
<protein>
    <submittedName>
        <fullName evidence="3">DUF418 domain-containing protein</fullName>
    </submittedName>
</protein>
<dbReference type="Proteomes" id="UP001059773">
    <property type="component" value="Chromosome"/>
</dbReference>
<organism evidence="3 4">
    <name type="scientific">Oceanobacillus jeddahense</name>
    <dbReference type="NCBI Taxonomy" id="1462527"/>
    <lineage>
        <taxon>Bacteria</taxon>
        <taxon>Bacillati</taxon>
        <taxon>Bacillota</taxon>
        <taxon>Bacilli</taxon>
        <taxon>Bacillales</taxon>
        <taxon>Bacillaceae</taxon>
        <taxon>Oceanobacillus</taxon>
    </lineage>
</organism>
<keyword evidence="1" id="KW-0472">Membrane</keyword>
<dbReference type="Pfam" id="PF04235">
    <property type="entry name" value="DUF418"/>
    <property type="match status" value="1"/>
</dbReference>
<keyword evidence="1" id="KW-1133">Transmembrane helix</keyword>
<evidence type="ECO:0000313" key="3">
    <source>
        <dbReference type="EMBL" id="UUI04364.1"/>
    </source>
</evidence>
<evidence type="ECO:0000313" key="4">
    <source>
        <dbReference type="Proteomes" id="UP001059773"/>
    </source>
</evidence>
<evidence type="ECO:0000259" key="2">
    <source>
        <dbReference type="Pfam" id="PF04235"/>
    </source>
</evidence>
<feature type="transmembrane region" description="Helical" evidence="1">
    <location>
        <begin position="12"/>
        <end position="29"/>
    </location>
</feature>
<feature type="transmembrane region" description="Helical" evidence="1">
    <location>
        <begin position="116"/>
        <end position="131"/>
    </location>
</feature>
<dbReference type="RefSeq" id="WP_256709279.1">
    <property type="nucleotide sequence ID" value="NZ_CP101914.1"/>
</dbReference>
<gene>
    <name evidence="3" type="ORF">NP439_06845</name>
</gene>
<feature type="transmembrane region" description="Helical" evidence="1">
    <location>
        <begin position="214"/>
        <end position="235"/>
    </location>
</feature>
<dbReference type="PANTHER" id="PTHR30590:SF2">
    <property type="entry name" value="INNER MEMBRANE PROTEIN"/>
    <property type="match status" value="1"/>
</dbReference>
<feature type="domain" description="DUF418" evidence="2">
    <location>
        <begin position="228"/>
        <end position="380"/>
    </location>
</feature>
<feature type="transmembrane region" description="Helical" evidence="1">
    <location>
        <begin position="143"/>
        <end position="164"/>
    </location>
</feature>
<feature type="transmembrane region" description="Helical" evidence="1">
    <location>
        <begin position="247"/>
        <end position="264"/>
    </location>
</feature>
<accession>A0ABY5JW35</accession>
<evidence type="ECO:0000256" key="1">
    <source>
        <dbReference type="SAM" id="Phobius"/>
    </source>
</evidence>
<feature type="transmembrane region" description="Helical" evidence="1">
    <location>
        <begin position="276"/>
        <end position="294"/>
    </location>
</feature>
<keyword evidence="4" id="KW-1185">Reference proteome</keyword>
<feature type="transmembrane region" description="Helical" evidence="1">
    <location>
        <begin position="49"/>
        <end position="77"/>
    </location>
</feature>
<proteinExistence type="predicted"/>
<dbReference type="InterPro" id="IPR052529">
    <property type="entry name" value="Bact_Transport_Assoc"/>
</dbReference>
<dbReference type="EMBL" id="CP101914">
    <property type="protein sequence ID" value="UUI04364.1"/>
    <property type="molecule type" value="Genomic_DNA"/>
</dbReference>
<reference evidence="3" key="1">
    <citation type="submission" date="2022-07" db="EMBL/GenBank/DDBJ databases">
        <title>FELIX.</title>
        <authorList>
            <person name="Wan K.H."/>
            <person name="Park S."/>
            <person name="Lawrence Q."/>
            <person name="Eichenberger J.P."/>
            <person name="Booth B.W."/>
            <person name="Piaggio A.J."/>
            <person name="Chandler J.C."/>
            <person name="Franklin A.B."/>
            <person name="Celniker S.E."/>
        </authorList>
    </citation>
    <scope>NUCLEOTIDE SEQUENCE</scope>
    <source>
        <strain evidence="3">QA-1986 374</strain>
    </source>
</reference>